<dbReference type="HOGENOM" id="CLU_2105990_0_0_9"/>
<dbReference type="AlphaFoldDB" id="B9E7S5"/>
<evidence type="ECO:0000313" key="2">
    <source>
        <dbReference type="EMBL" id="BAH18243.1"/>
    </source>
</evidence>
<reference evidence="2 3" key="1">
    <citation type="journal article" date="2009" name="J. Bacteriol.">
        <title>Complete genome sequence of Macrococcus caseolyticus strain JCSCS5402, reflecting the ancestral genome of the human-pathogenic staphylococci.</title>
        <authorList>
            <person name="Baba T."/>
            <person name="Kuwahara-Arai K."/>
            <person name="Uchiyama I."/>
            <person name="Takeuchi F."/>
            <person name="Ito T."/>
            <person name="Hiramatsu K."/>
        </authorList>
    </citation>
    <scope>NUCLEOTIDE SEQUENCE [LARGE SCALE GENOMIC DNA]</scope>
    <source>
        <strain evidence="2 3">JCSC5402</strain>
    </source>
</reference>
<name>B9E7S5_MACCJ</name>
<dbReference type="EMBL" id="AP009484">
    <property type="protein sequence ID" value="BAH18243.1"/>
    <property type="molecule type" value="Genomic_DNA"/>
</dbReference>
<proteinExistence type="predicted"/>
<organism evidence="2 3">
    <name type="scientific">Macrococcus caseolyticus (strain JCSC5402)</name>
    <name type="common">Macrococcoides caseolyticum</name>
    <dbReference type="NCBI Taxonomy" id="458233"/>
    <lineage>
        <taxon>Bacteria</taxon>
        <taxon>Bacillati</taxon>
        <taxon>Bacillota</taxon>
        <taxon>Bacilli</taxon>
        <taxon>Bacillales</taxon>
        <taxon>Staphylococcaceae</taxon>
        <taxon>Macrococcoides</taxon>
    </lineage>
</organism>
<sequence length="115" mass="13738">MIFKIYKQKCDCIQPLQTVQIIFLMLLYIFKRKVRLLTFFCIKSNCPAIMISTQEINYRFLCIFSTYQIISFSFYACRCWYFSNDCYTSMFIQLVCLNYSILQPTTTKTLSIVIT</sequence>
<protein>
    <recommendedName>
        <fullName evidence="4">Transmembrane protein</fullName>
    </recommendedName>
</protein>
<feature type="transmembrane region" description="Helical" evidence="1">
    <location>
        <begin position="12"/>
        <end position="30"/>
    </location>
</feature>
<dbReference type="Proteomes" id="UP000001383">
    <property type="component" value="Chromosome"/>
</dbReference>
<evidence type="ECO:0000256" key="1">
    <source>
        <dbReference type="SAM" id="Phobius"/>
    </source>
</evidence>
<evidence type="ECO:0008006" key="4">
    <source>
        <dbReference type="Google" id="ProtNLM"/>
    </source>
</evidence>
<evidence type="ECO:0000313" key="3">
    <source>
        <dbReference type="Proteomes" id="UP000001383"/>
    </source>
</evidence>
<accession>B9E7S5</accession>
<gene>
    <name evidence="2" type="ordered locus">MCCL_1535</name>
</gene>
<keyword evidence="1" id="KW-0812">Transmembrane</keyword>
<dbReference type="KEGG" id="mcl:MCCL_1535"/>
<keyword evidence="1" id="KW-1133">Transmembrane helix</keyword>
<keyword evidence="1" id="KW-0472">Membrane</keyword>